<keyword evidence="1" id="KW-0812">Transmembrane</keyword>
<evidence type="ECO:0000313" key="3">
    <source>
        <dbReference type="Proteomes" id="UP000634004"/>
    </source>
</evidence>
<feature type="transmembrane region" description="Helical" evidence="1">
    <location>
        <begin position="117"/>
        <end position="134"/>
    </location>
</feature>
<reference evidence="2" key="2">
    <citation type="submission" date="2020-09" db="EMBL/GenBank/DDBJ databases">
        <authorList>
            <person name="Sun Q."/>
            <person name="Kim S."/>
        </authorList>
    </citation>
    <scope>NUCLEOTIDE SEQUENCE</scope>
    <source>
        <strain evidence="2">KCTC 32513</strain>
    </source>
</reference>
<dbReference type="AlphaFoldDB" id="A0A8J3G202"/>
<keyword evidence="1" id="KW-1133">Transmembrane helix</keyword>
<name>A0A8J3G202_9PROT</name>
<keyword evidence="1" id="KW-0472">Membrane</keyword>
<gene>
    <name evidence="2" type="ORF">GCM10009069_14240</name>
</gene>
<dbReference type="RefSeq" id="WP_189496888.1">
    <property type="nucleotide sequence ID" value="NZ_BMZH01000005.1"/>
</dbReference>
<protein>
    <submittedName>
        <fullName evidence="2">Membrane protein</fullName>
    </submittedName>
</protein>
<feature type="transmembrane region" description="Helical" evidence="1">
    <location>
        <begin position="42"/>
        <end position="62"/>
    </location>
</feature>
<dbReference type="EMBL" id="BMZH01000005">
    <property type="protein sequence ID" value="GHA92376.1"/>
    <property type="molecule type" value="Genomic_DNA"/>
</dbReference>
<keyword evidence="3" id="KW-1185">Reference proteome</keyword>
<organism evidence="2 3">
    <name type="scientific">Algimonas arctica</name>
    <dbReference type="NCBI Taxonomy" id="1479486"/>
    <lineage>
        <taxon>Bacteria</taxon>
        <taxon>Pseudomonadati</taxon>
        <taxon>Pseudomonadota</taxon>
        <taxon>Alphaproteobacteria</taxon>
        <taxon>Maricaulales</taxon>
        <taxon>Robiginitomaculaceae</taxon>
        <taxon>Algimonas</taxon>
    </lineage>
</organism>
<evidence type="ECO:0000256" key="1">
    <source>
        <dbReference type="SAM" id="Phobius"/>
    </source>
</evidence>
<dbReference type="Pfam" id="PF20398">
    <property type="entry name" value="DUF6691"/>
    <property type="match status" value="1"/>
</dbReference>
<reference evidence="2" key="1">
    <citation type="journal article" date="2014" name="Int. J. Syst. Evol. Microbiol.">
        <title>Complete genome sequence of Corynebacterium casei LMG S-19264T (=DSM 44701T), isolated from a smear-ripened cheese.</title>
        <authorList>
            <consortium name="US DOE Joint Genome Institute (JGI-PGF)"/>
            <person name="Walter F."/>
            <person name="Albersmeier A."/>
            <person name="Kalinowski J."/>
            <person name="Ruckert C."/>
        </authorList>
    </citation>
    <scope>NUCLEOTIDE SEQUENCE</scope>
    <source>
        <strain evidence="2">KCTC 32513</strain>
    </source>
</reference>
<evidence type="ECO:0000313" key="2">
    <source>
        <dbReference type="EMBL" id="GHA92376.1"/>
    </source>
</evidence>
<accession>A0A8J3G202</accession>
<sequence length="138" mass="14698">MRIPISTFIAGLLFGGGLTVSQMVNPEKVISFLDVTGNWDPSLAFVMGGALIVTFLGYKLVLKRRGPLFDDRFRLPTRKDIDAPLLGGAALFGVGWGLAGLCPGPAIASASFAGPNAYIFVGTMIATVFIYRFIKARA</sequence>
<dbReference type="InterPro" id="IPR046513">
    <property type="entry name" value="DUF6691"/>
</dbReference>
<proteinExistence type="predicted"/>
<feature type="transmembrane region" description="Helical" evidence="1">
    <location>
        <begin position="83"/>
        <end position="111"/>
    </location>
</feature>
<dbReference type="Proteomes" id="UP000634004">
    <property type="component" value="Unassembled WGS sequence"/>
</dbReference>
<comment type="caution">
    <text evidence="2">The sequence shown here is derived from an EMBL/GenBank/DDBJ whole genome shotgun (WGS) entry which is preliminary data.</text>
</comment>